<dbReference type="OMA" id="KYQSFHF"/>
<dbReference type="Gene3D" id="2.40.50.40">
    <property type="match status" value="2"/>
</dbReference>
<sequence length="304" mass="33933">QRSSGYCVIELRTQIQSALKLACKPLDTFSLFLCLAPWPVIRPQDTNKYQSFHFGLLLAGQALRRFLQKESSSDVKLAAVAKKSKKAEDEEQPAAPAPAAAAAAPTATAATEEAPPVEAAAAAAPATAAAPAEEEEEEEYVVEKVLDRRVVRGKVEFLLKWKGFSDEDNTWEPEENLDCPDLIAEYMQKHKEREEKKKESKRKASSEASGDAEERASKKRKEEGDKARGFGRGLQPERIIGATDSSGELMFLMKWKNSDEADLVPAKEANVKCPQVVISFYEERLTWHSYPTEEEEKKEEEKKD</sequence>
<dbReference type="InterPro" id="IPR023780">
    <property type="entry name" value="Chromo_domain"/>
</dbReference>
<feature type="domain" description="Chromo" evidence="8">
    <location>
        <begin position="140"/>
        <end position="198"/>
    </location>
</feature>
<dbReference type="CDD" id="cd18654">
    <property type="entry name" value="CSD_HP1beta_Cbx1"/>
    <property type="match status" value="1"/>
</dbReference>
<dbReference type="InterPro" id="IPR017984">
    <property type="entry name" value="Chromo_dom_subgr"/>
</dbReference>
<feature type="region of interest" description="Disordered" evidence="7">
    <location>
        <begin position="85"/>
        <end position="140"/>
    </location>
</feature>
<proteinExistence type="predicted"/>
<feature type="compositionally biased region" description="Basic and acidic residues" evidence="7">
    <location>
        <begin position="188"/>
        <end position="205"/>
    </location>
</feature>
<accession>M3ZMX1</accession>
<evidence type="ECO:0000256" key="4">
    <source>
        <dbReference type="ARBA" id="ARBA00022737"/>
    </source>
</evidence>
<dbReference type="Pfam" id="PF01393">
    <property type="entry name" value="Chromo_shadow"/>
    <property type="match status" value="1"/>
</dbReference>
<evidence type="ECO:0000256" key="1">
    <source>
        <dbReference type="ARBA" id="ARBA00004123"/>
    </source>
</evidence>
<keyword evidence="2" id="KW-1017">Isopeptide bond</keyword>
<dbReference type="STRING" id="8083.ENSXMAP00000003564"/>
<dbReference type="GO" id="GO:0000792">
    <property type="term" value="C:heterochromatin"/>
    <property type="evidence" value="ECO:0007669"/>
    <property type="project" value="UniProtKB-ARBA"/>
</dbReference>
<evidence type="ECO:0000256" key="7">
    <source>
        <dbReference type="SAM" id="MobiDB-lite"/>
    </source>
</evidence>
<protein>
    <submittedName>
        <fullName evidence="9">Chromobox protein homolog 1-like</fullName>
    </submittedName>
</protein>
<dbReference type="Ensembl" id="ENSXMAT00000003569.2">
    <property type="protein sequence ID" value="ENSXMAP00000003564.2"/>
    <property type="gene ID" value="ENSXMAG00000003552.2"/>
</dbReference>
<dbReference type="HOGENOM" id="CLU_045874_1_2_1"/>
<organism evidence="9 10">
    <name type="scientific">Xiphophorus maculatus</name>
    <name type="common">Southern platyfish</name>
    <name type="synonym">Platypoecilus maculatus</name>
    <dbReference type="NCBI Taxonomy" id="8083"/>
    <lineage>
        <taxon>Eukaryota</taxon>
        <taxon>Metazoa</taxon>
        <taxon>Chordata</taxon>
        <taxon>Craniata</taxon>
        <taxon>Vertebrata</taxon>
        <taxon>Euteleostomi</taxon>
        <taxon>Actinopterygii</taxon>
        <taxon>Neopterygii</taxon>
        <taxon>Teleostei</taxon>
        <taxon>Neoteleostei</taxon>
        <taxon>Acanthomorphata</taxon>
        <taxon>Ovalentaria</taxon>
        <taxon>Atherinomorphae</taxon>
        <taxon>Cyprinodontiformes</taxon>
        <taxon>Poeciliidae</taxon>
        <taxon>Poeciliinae</taxon>
        <taxon>Xiphophorus</taxon>
    </lineage>
</organism>
<dbReference type="InterPro" id="IPR023779">
    <property type="entry name" value="Chromodomain_CS"/>
</dbReference>
<reference evidence="9" key="3">
    <citation type="submission" date="2025-08" db="UniProtKB">
        <authorList>
            <consortium name="Ensembl"/>
        </authorList>
    </citation>
    <scope>IDENTIFICATION</scope>
    <source>
        <strain evidence="9">JP 163 A</strain>
    </source>
</reference>
<dbReference type="InterPro" id="IPR008251">
    <property type="entry name" value="Chromo_shadow_dom"/>
</dbReference>
<keyword evidence="3" id="KW-0597">Phosphoprotein</keyword>
<dbReference type="PRINTS" id="PR00504">
    <property type="entry name" value="CHROMODOMAIN"/>
</dbReference>
<dbReference type="FunFam" id="2.40.50.40:FF:000007">
    <property type="entry name" value="Chromobox protein homolog 1"/>
    <property type="match status" value="1"/>
</dbReference>
<dbReference type="SMART" id="SM00300">
    <property type="entry name" value="ChSh"/>
    <property type="match status" value="1"/>
</dbReference>
<dbReference type="InterPro" id="IPR016197">
    <property type="entry name" value="Chromo-like_dom_sf"/>
</dbReference>
<dbReference type="Pfam" id="PF00385">
    <property type="entry name" value="Chromo"/>
    <property type="match status" value="1"/>
</dbReference>
<evidence type="ECO:0000256" key="2">
    <source>
        <dbReference type="ARBA" id="ARBA00022499"/>
    </source>
</evidence>
<evidence type="ECO:0000256" key="3">
    <source>
        <dbReference type="ARBA" id="ARBA00022553"/>
    </source>
</evidence>
<dbReference type="InterPro" id="IPR051219">
    <property type="entry name" value="Heterochromatin_chromo-domain"/>
</dbReference>
<evidence type="ECO:0000259" key="8">
    <source>
        <dbReference type="PROSITE" id="PS50013"/>
    </source>
</evidence>
<dbReference type="PROSITE" id="PS00598">
    <property type="entry name" value="CHROMO_1"/>
    <property type="match status" value="1"/>
</dbReference>
<dbReference type="InterPro" id="IPR000953">
    <property type="entry name" value="Chromo/chromo_shadow_dom"/>
</dbReference>
<dbReference type="AlphaFoldDB" id="M3ZMX1"/>
<dbReference type="CDD" id="cd18650">
    <property type="entry name" value="CD_HP1beta_Cbx1"/>
    <property type="match status" value="1"/>
</dbReference>
<keyword evidence="5" id="KW-0832">Ubl conjugation</keyword>
<dbReference type="InParanoid" id="M3ZMX1"/>
<evidence type="ECO:0000256" key="6">
    <source>
        <dbReference type="ARBA" id="ARBA00023242"/>
    </source>
</evidence>
<feature type="compositionally biased region" description="Low complexity" evidence="7">
    <location>
        <begin position="93"/>
        <end position="131"/>
    </location>
</feature>
<dbReference type="GeneTree" id="ENSGT00940000154152"/>
<keyword evidence="6" id="KW-0539">Nucleus</keyword>
<dbReference type="SMART" id="SM00298">
    <property type="entry name" value="CHROMO"/>
    <property type="match status" value="2"/>
</dbReference>
<keyword evidence="10" id="KW-1185">Reference proteome</keyword>
<dbReference type="SUPFAM" id="SSF54160">
    <property type="entry name" value="Chromo domain-like"/>
    <property type="match status" value="2"/>
</dbReference>
<dbReference type="FunFam" id="2.40.50.40:FF:000009">
    <property type="entry name" value="chromobox protein homolog 1"/>
    <property type="match status" value="1"/>
</dbReference>
<evidence type="ECO:0000313" key="10">
    <source>
        <dbReference type="Proteomes" id="UP000002852"/>
    </source>
</evidence>
<dbReference type="GO" id="GO:0005634">
    <property type="term" value="C:nucleus"/>
    <property type="evidence" value="ECO:0007669"/>
    <property type="project" value="UniProtKB-SubCell"/>
</dbReference>
<feature type="domain" description="Chromo" evidence="8">
    <location>
        <begin position="234"/>
        <end position="292"/>
    </location>
</feature>
<reference evidence="10" key="1">
    <citation type="submission" date="2012-01" db="EMBL/GenBank/DDBJ databases">
        <authorList>
            <person name="Walter R."/>
            <person name="Schartl M."/>
            <person name="Warren W."/>
        </authorList>
    </citation>
    <scope>NUCLEOTIDE SEQUENCE [LARGE SCALE GENOMIC DNA]</scope>
    <source>
        <strain evidence="10">JP 163 A</strain>
    </source>
</reference>
<reference evidence="9" key="4">
    <citation type="submission" date="2025-09" db="UniProtKB">
        <authorList>
            <consortium name="Ensembl"/>
        </authorList>
    </citation>
    <scope>IDENTIFICATION</scope>
    <source>
        <strain evidence="9">JP 163 A</strain>
    </source>
</reference>
<feature type="compositionally biased region" description="Basic and acidic residues" evidence="7">
    <location>
        <begin position="212"/>
        <end position="228"/>
    </location>
</feature>
<reference evidence="10" key="2">
    <citation type="journal article" date="2013" name="Nat. Genet.">
        <title>The genome of the platyfish, Xiphophorus maculatus, provides insights into evolutionary adaptation and several complex traits.</title>
        <authorList>
            <person name="Schartl M."/>
            <person name="Walter R.B."/>
            <person name="Shen Y."/>
            <person name="Garcia T."/>
            <person name="Catchen J."/>
            <person name="Amores A."/>
            <person name="Braasch I."/>
            <person name="Chalopin D."/>
            <person name="Volff J.N."/>
            <person name="Lesch K.P."/>
            <person name="Bisazza A."/>
            <person name="Minx P."/>
            <person name="Hillier L."/>
            <person name="Wilson R.K."/>
            <person name="Fuerstenberg S."/>
            <person name="Boore J."/>
            <person name="Searle S."/>
            <person name="Postlethwait J.H."/>
            <person name="Warren W.C."/>
        </authorList>
    </citation>
    <scope>NUCLEOTIDE SEQUENCE [LARGE SCALE GENOMIC DNA]</scope>
    <source>
        <strain evidence="10">JP 163 A</strain>
    </source>
</reference>
<comment type="subcellular location">
    <subcellularLocation>
        <location evidence="1">Nucleus</location>
    </subcellularLocation>
</comment>
<dbReference type="PANTHER" id="PTHR22812">
    <property type="entry name" value="CHROMOBOX PROTEIN"/>
    <property type="match status" value="1"/>
</dbReference>
<keyword evidence="4" id="KW-0677">Repeat</keyword>
<evidence type="ECO:0000256" key="5">
    <source>
        <dbReference type="ARBA" id="ARBA00022843"/>
    </source>
</evidence>
<evidence type="ECO:0000313" key="9">
    <source>
        <dbReference type="Ensembl" id="ENSXMAP00000003564.2"/>
    </source>
</evidence>
<feature type="region of interest" description="Disordered" evidence="7">
    <location>
        <begin position="188"/>
        <end position="239"/>
    </location>
</feature>
<name>M3ZMX1_XIPMA</name>
<dbReference type="eggNOG" id="KOG1911">
    <property type="taxonomic scope" value="Eukaryota"/>
</dbReference>
<dbReference type="PROSITE" id="PS50013">
    <property type="entry name" value="CHROMO_2"/>
    <property type="match status" value="2"/>
</dbReference>
<dbReference type="Proteomes" id="UP000002852">
    <property type="component" value="Unassembled WGS sequence"/>
</dbReference>